<dbReference type="Proteomes" id="UP001642484">
    <property type="component" value="Unassembled WGS sequence"/>
</dbReference>
<keyword evidence="1" id="KW-0677">Repeat</keyword>
<keyword evidence="5" id="KW-1185">Reference proteome</keyword>
<comment type="caution">
    <text evidence="4">The sequence shown here is derived from an EMBL/GenBank/DDBJ whole genome shotgun (WGS) entry which is preliminary data.</text>
</comment>
<dbReference type="PANTHER" id="PTHR47447">
    <property type="entry name" value="OS03G0856100 PROTEIN"/>
    <property type="match status" value="1"/>
</dbReference>
<dbReference type="InterPro" id="IPR002885">
    <property type="entry name" value="PPR_rpt"/>
</dbReference>
<dbReference type="PANTHER" id="PTHR47447:SF17">
    <property type="entry name" value="OS12G0638900 PROTEIN"/>
    <property type="match status" value="1"/>
</dbReference>
<feature type="repeat" description="PPR" evidence="2">
    <location>
        <begin position="570"/>
        <end position="604"/>
    </location>
</feature>
<sequence length="838" mass="91533">MPREAVTSAVSQSWKALEVVAPTNDADLAGTSHFSCEALRFADAALKDQRDFMAKAVAVDGRALHYASARLQADRELLLEASKLNSWAIDCAPKALRTDAGFMAEVVAVNPLARRFFAETPLEAPENDGSRPCVEAPAQRPVHHLLPVAQGRLAGRWRYEDDGDEDFVVEIQQAEGGDGAAYVVRFLFEGQATNAECCCTVSSGTSVRIEEREGETLNIYEGSMISEEQIAGQFWCESSGEGNSFQSGAKGPFRLVKEPQETRIRDAETRGEHQKWETRKASRWREALDLLPRDETSVDFWSFSAAIGACSGGSAWPISLALLKRVQQEVPAGELTPVYGGAVSSRAPWHVGLALLAQMETERVPANIIIYSALMSACNRAQQWQVSLQLFQAAERHHFSLDVMAFGAGITAAEKGQQWQSALVLLDQMKEEELLPNLITCNAAIAACGPASPFALELLRALGPRADAVSFESAVTACGRDQAWMTCLSLLEEMEDRGLRRSVIAFGGAIAGQEGHWPHALALLEQMSISKVVTNVIVYSALSSVCSSSSQWQMALQVFEEMQLSLVRGNVVAYSAAISACEKGQQWLKALDFLDEMLRCRVVPNVVTTSSLLASLAGRWELAMLLLMQLPSRACTDVAVYNAAASVCGQGLQWHLVLELLRGMDELQIDMDVITYSTAMGAMEEGLQWQKALQLLEFAVEAQLELDQMCLNAAVNACKKEGQWQQALAVLALQDFSNLEEKTLGALASAFERGNAWQMILQLLKEHPDPGIYALRSAVHGCHQGRCWPGALLLLQSLQKNQHPGSACLALTSFSAHPKAQELMEELTQATLQELCRT</sequence>
<evidence type="ECO:0000256" key="1">
    <source>
        <dbReference type="ARBA" id="ARBA00022737"/>
    </source>
</evidence>
<evidence type="ECO:0000313" key="5">
    <source>
        <dbReference type="Proteomes" id="UP001642484"/>
    </source>
</evidence>
<evidence type="ECO:0000313" key="4">
    <source>
        <dbReference type="EMBL" id="CAK9077034.1"/>
    </source>
</evidence>
<dbReference type="Pfam" id="PF13475">
    <property type="entry name" value="DUF4116"/>
    <property type="match status" value="1"/>
</dbReference>
<name>A0ABP0PQ89_9DINO</name>
<evidence type="ECO:0000256" key="2">
    <source>
        <dbReference type="PROSITE-ProRule" id="PRU00708"/>
    </source>
</evidence>
<dbReference type="EMBL" id="CAXAMN010023361">
    <property type="protein sequence ID" value="CAK9077034.1"/>
    <property type="molecule type" value="Genomic_DNA"/>
</dbReference>
<gene>
    <name evidence="4" type="ORF">CCMP2556_LOCUS37960</name>
</gene>
<dbReference type="Pfam" id="PF13812">
    <property type="entry name" value="PPR_3"/>
    <property type="match status" value="1"/>
</dbReference>
<dbReference type="InterPro" id="IPR025197">
    <property type="entry name" value="DUF4116"/>
</dbReference>
<feature type="domain" description="DUF4116" evidence="3">
    <location>
        <begin position="50"/>
        <end position="97"/>
    </location>
</feature>
<dbReference type="NCBIfam" id="TIGR00756">
    <property type="entry name" value="PPR"/>
    <property type="match status" value="1"/>
</dbReference>
<dbReference type="Gene3D" id="1.25.40.10">
    <property type="entry name" value="Tetratricopeptide repeat domain"/>
    <property type="match status" value="3"/>
</dbReference>
<proteinExistence type="predicted"/>
<organism evidence="4 5">
    <name type="scientific">Durusdinium trenchii</name>
    <dbReference type="NCBI Taxonomy" id="1381693"/>
    <lineage>
        <taxon>Eukaryota</taxon>
        <taxon>Sar</taxon>
        <taxon>Alveolata</taxon>
        <taxon>Dinophyceae</taxon>
        <taxon>Suessiales</taxon>
        <taxon>Symbiodiniaceae</taxon>
        <taxon>Durusdinium</taxon>
    </lineage>
</organism>
<dbReference type="Pfam" id="PF13041">
    <property type="entry name" value="PPR_2"/>
    <property type="match status" value="1"/>
</dbReference>
<accession>A0ABP0PQ89</accession>
<dbReference type="InterPro" id="IPR011990">
    <property type="entry name" value="TPR-like_helical_dom_sf"/>
</dbReference>
<protein>
    <recommendedName>
        <fullName evidence="3">DUF4116 domain-containing protein</fullName>
    </recommendedName>
</protein>
<dbReference type="Pfam" id="PF01535">
    <property type="entry name" value="PPR"/>
    <property type="match status" value="1"/>
</dbReference>
<evidence type="ECO:0000259" key="3">
    <source>
        <dbReference type="Pfam" id="PF13475"/>
    </source>
</evidence>
<dbReference type="PROSITE" id="PS51375">
    <property type="entry name" value="PPR"/>
    <property type="match status" value="1"/>
</dbReference>
<reference evidence="4 5" key="1">
    <citation type="submission" date="2024-02" db="EMBL/GenBank/DDBJ databases">
        <authorList>
            <person name="Chen Y."/>
            <person name="Shah S."/>
            <person name="Dougan E. K."/>
            <person name="Thang M."/>
            <person name="Chan C."/>
        </authorList>
    </citation>
    <scope>NUCLEOTIDE SEQUENCE [LARGE SCALE GENOMIC DNA]</scope>
</reference>